<organism evidence="1 2">
    <name type="scientific">Bacillus clarus</name>
    <dbReference type="NCBI Taxonomy" id="2338372"/>
    <lineage>
        <taxon>Bacteria</taxon>
        <taxon>Bacillati</taxon>
        <taxon>Bacillota</taxon>
        <taxon>Bacilli</taxon>
        <taxon>Bacillales</taxon>
        <taxon>Bacillaceae</taxon>
        <taxon>Bacillus</taxon>
        <taxon>Bacillus cereus group</taxon>
    </lineage>
</organism>
<dbReference type="PATRIC" id="fig|1405.8.peg.5429"/>
<dbReference type="EMBL" id="JMQC01000008">
    <property type="protein sequence ID" value="KFM99903.1"/>
    <property type="molecule type" value="Genomic_DNA"/>
</dbReference>
<evidence type="ECO:0000313" key="1">
    <source>
        <dbReference type="EMBL" id="KFM99903.1"/>
    </source>
</evidence>
<name>A0A090YM50_9BACI</name>
<accession>A0A090YM50</accession>
<reference evidence="1 2" key="1">
    <citation type="submission" date="2014-04" db="EMBL/GenBank/DDBJ databases">
        <authorList>
            <person name="Bishop-Lilly K.A."/>
            <person name="Broomall S.M."/>
            <person name="Chain P.S."/>
            <person name="Chertkov O."/>
            <person name="Coyne S.R."/>
            <person name="Daligault H.E."/>
            <person name="Davenport K.W."/>
            <person name="Erkkila T."/>
            <person name="Frey K.G."/>
            <person name="Gibbons H.S."/>
            <person name="Gu W."/>
            <person name="Jaissle J."/>
            <person name="Johnson S.L."/>
            <person name="Koroleva G.I."/>
            <person name="Ladner J.T."/>
            <person name="Lo C.-C."/>
            <person name="Minogue T.D."/>
            <person name="Munk C."/>
            <person name="Palacios G.F."/>
            <person name="Redden C.L."/>
            <person name="Rosenzweig C.N."/>
            <person name="Scholz M.B."/>
            <person name="Teshima H."/>
            <person name="Xu Y."/>
        </authorList>
    </citation>
    <scope>NUCLEOTIDE SEQUENCE [LARGE SCALE GENOMIC DNA]</scope>
    <source>
        <strain evidence="1 2">BHP</strain>
    </source>
</reference>
<sequence length="69" mass="7946">MSEQLFFNMPVVATKETKKAVEEVLVNYHEYLKTLPSDIMPKVTTSFSLIPPSFTNEFHSSTENIKYCN</sequence>
<protein>
    <submittedName>
        <fullName evidence="1">Phage transcriptional regulator, ArpU family protein</fullName>
    </submittedName>
</protein>
<proteinExistence type="predicted"/>
<dbReference type="InterPro" id="IPR006524">
    <property type="entry name" value="ArpU-like"/>
</dbReference>
<dbReference type="NCBIfam" id="TIGR01637">
    <property type="entry name" value="phage_arpU"/>
    <property type="match status" value="1"/>
</dbReference>
<evidence type="ECO:0000313" key="2">
    <source>
        <dbReference type="Proteomes" id="UP000029389"/>
    </source>
</evidence>
<comment type="caution">
    <text evidence="1">The sequence shown here is derived from an EMBL/GenBank/DDBJ whole genome shotgun (WGS) entry which is preliminary data.</text>
</comment>
<dbReference type="Proteomes" id="UP000029389">
    <property type="component" value="Unassembled WGS sequence"/>
</dbReference>
<gene>
    <name evidence="1" type="ORF">DJ93_5267</name>
</gene>
<dbReference type="AlphaFoldDB" id="A0A090YM50"/>